<feature type="region of interest" description="Disordered" evidence="1">
    <location>
        <begin position="309"/>
        <end position="329"/>
    </location>
</feature>
<keyword evidence="3" id="KW-1185">Reference proteome</keyword>
<feature type="region of interest" description="Disordered" evidence="1">
    <location>
        <begin position="413"/>
        <end position="458"/>
    </location>
</feature>
<dbReference type="EMBL" id="JAUIZM010000041">
    <property type="protein sequence ID" value="KAK1351375.1"/>
    <property type="molecule type" value="Genomic_DNA"/>
</dbReference>
<gene>
    <name evidence="2" type="ORF">POM88_054396</name>
</gene>
<evidence type="ECO:0000313" key="2">
    <source>
        <dbReference type="EMBL" id="KAK1351375.1"/>
    </source>
</evidence>
<proteinExistence type="predicted"/>
<sequence>MEHMQPDQIEQTVKGENYQNAAEKSSDFKSDILSRTLAKANETLPNKYRRDATELPQKYKTISDFFDGEVEEQIDLLEKLGPDWIGKKLAPSGDILYKSHFFKNLKGQSRFQATYSIKEHVKRTCKRAMNEEKDRLKKKMGETGLPANYLRPSYFHPILWDELLKYWDSEGHKHRSNVGAKNREKLLTLHSAGVKSFEAVEMEMTKANKGKKPKRLQLWDRTHTTAALKRANNGKVYTSPEAMAIASRYGAILEQEGVDLNSDIDMTEPIQWWLQATTNGADKPKKNYIIGFPSVPANTLLPNLAHRFREGSRGGASSSSSAPNRPPTIPDQLFVQVVRNAVTAAQANPGYFQRQLDDTELEDVARNLMEVSDPESRGNLNMVFFREVVNVVSTIMTDICNKYEAETQAAIEEANQEFTDGESSEYGESDGEDGEDRAAGASGAAGADRKNDRGDAEI</sequence>
<feature type="compositionally biased region" description="Acidic residues" evidence="1">
    <location>
        <begin position="419"/>
        <end position="435"/>
    </location>
</feature>
<feature type="region of interest" description="Disordered" evidence="1">
    <location>
        <begin position="1"/>
        <end position="27"/>
    </location>
</feature>
<accession>A0AAD8LUU9</accession>
<dbReference type="AlphaFoldDB" id="A0AAD8LUU9"/>
<reference evidence="2" key="1">
    <citation type="submission" date="2023-02" db="EMBL/GenBank/DDBJ databases">
        <title>Genome of toxic invasive species Heracleum sosnowskyi carries increased number of genes despite the absence of recent whole-genome duplications.</title>
        <authorList>
            <person name="Schelkunov M."/>
            <person name="Shtratnikova V."/>
            <person name="Makarenko M."/>
            <person name="Klepikova A."/>
            <person name="Omelchenko D."/>
            <person name="Novikova G."/>
            <person name="Obukhova E."/>
            <person name="Bogdanov V."/>
            <person name="Penin A."/>
            <person name="Logacheva M."/>
        </authorList>
    </citation>
    <scope>NUCLEOTIDE SEQUENCE</scope>
    <source>
        <strain evidence="2">Hsosn_3</strain>
        <tissue evidence="2">Leaf</tissue>
    </source>
</reference>
<comment type="caution">
    <text evidence="2">The sequence shown here is derived from an EMBL/GenBank/DDBJ whole genome shotgun (WGS) entry which is preliminary data.</text>
</comment>
<organism evidence="2 3">
    <name type="scientific">Heracleum sosnowskyi</name>
    <dbReference type="NCBI Taxonomy" id="360622"/>
    <lineage>
        <taxon>Eukaryota</taxon>
        <taxon>Viridiplantae</taxon>
        <taxon>Streptophyta</taxon>
        <taxon>Embryophyta</taxon>
        <taxon>Tracheophyta</taxon>
        <taxon>Spermatophyta</taxon>
        <taxon>Magnoliopsida</taxon>
        <taxon>eudicotyledons</taxon>
        <taxon>Gunneridae</taxon>
        <taxon>Pentapetalae</taxon>
        <taxon>asterids</taxon>
        <taxon>campanulids</taxon>
        <taxon>Apiales</taxon>
        <taxon>Apiaceae</taxon>
        <taxon>Apioideae</taxon>
        <taxon>apioid superclade</taxon>
        <taxon>Tordylieae</taxon>
        <taxon>Tordyliinae</taxon>
        <taxon>Heracleum</taxon>
    </lineage>
</organism>
<name>A0AAD8LUU9_9APIA</name>
<dbReference type="InterPro" id="IPR004252">
    <property type="entry name" value="Probable_transposase_24"/>
</dbReference>
<feature type="compositionally biased region" description="Basic and acidic residues" evidence="1">
    <location>
        <begin position="447"/>
        <end position="458"/>
    </location>
</feature>
<protein>
    <submittedName>
        <fullName evidence="2">Uncharacterized protein</fullName>
    </submittedName>
</protein>
<dbReference type="Proteomes" id="UP001237642">
    <property type="component" value="Unassembled WGS sequence"/>
</dbReference>
<reference evidence="2" key="2">
    <citation type="submission" date="2023-05" db="EMBL/GenBank/DDBJ databases">
        <authorList>
            <person name="Schelkunov M.I."/>
        </authorList>
    </citation>
    <scope>NUCLEOTIDE SEQUENCE</scope>
    <source>
        <strain evidence="2">Hsosn_3</strain>
        <tissue evidence="2">Leaf</tissue>
    </source>
</reference>
<evidence type="ECO:0000313" key="3">
    <source>
        <dbReference type="Proteomes" id="UP001237642"/>
    </source>
</evidence>
<dbReference type="Pfam" id="PF03004">
    <property type="entry name" value="Transposase_24"/>
    <property type="match status" value="1"/>
</dbReference>
<evidence type="ECO:0000256" key="1">
    <source>
        <dbReference type="SAM" id="MobiDB-lite"/>
    </source>
</evidence>